<organism evidence="3">
    <name type="scientific">Rhizophagus irregularis (strain DAOM 181602 / DAOM 197198 / MUCL 43194)</name>
    <name type="common">Arbuscular mycorrhizal fungus</name>
    <name type="synonym">Glomus intraradices</name>
    <dbReference type="NCBI Taxonomy" id="747089"/>
    <lineage>
        <taxon>Eukaryota</taxon>
        <taxon>Fungi</taxon>
        <taxon>Fungi incertae sedis</taxon>
        <taxon>Mucoromycota</taxon>
        <taxon>Glomeromycotina</taxon>
        <taxon>Glomeromycetes</taxon>
        <taxon>Glomerales</taxon>
        <taxon>Glomeraceae</taxon>
        <taxon>Rhizophagus</taxon>
    </lineage>
</organism>
<reference evidence="4 5" key="1">
    <citation type="journal article" date="2013" name="Proc. Natl. Acad. Sci. U.S.A.">
        <title>Genome of an arbuscular mycorrhizal fungus provides insight into the oldest plant symbiosis.</title>
        <authorList>
            <person name="Tisserant E."/>
            <person name="Malbreil M."/>
            <person name="Kuo A."/>
            <person name="Kohler A."/>
            <person name="Symeonidi A."/>
            <person name="Balestrini R."/>
            <person name="Charron P."/>
            <person name="Duensing N."/>
            <person name="Frei Dit Frey N."/>
            <person name="Gianinazzi-Pearson V."/>
            <person name="Gilbert L.B."/>
            <person name="Handa Y."/>
            <person name="Herr J.R."/>
            <person name="Hijri M."/>
            <person name="Koul R."/>
            <person name="Kawaguchi M."/>
            <person name="Krajinski F."/>
            <person name="Lammers P.J."/>
            <person name="Masclaux F.G."/>
            <person name="Murat C."/>
            <person name="Morin E."/>
            <person name="Ndikumana S."/>
            <person name="Pagni M."/>
            <person name="Petitpierre D."/>
            <person name="Requena N."/>
            <person name="Rosikiewicz P."/>
            <person name="Riley R."/>
            <person name="Saito K."/>
            <person name="San Clemente H."/>
            <person name="Shapiro H."/>
            <person name="van Tuinen D."/>
            <person name="Becard G."/>
            <person name="Bonfante P."/>
            <person name="Paszkowski U."/>
            <person name="Shachar-Hill Y.Y."/>
            <person name="Tuskan G.A."/>
            <person name="Young P.W."/>
            <person name="Sanders I.R."/>
            <person name="Henrissat B."/>
            <person name="Rensing S.A."/>
            <person name="Grigoriev I.V."/>
            <person name="Corradi N."/>
            <person name="Roux C."/>
            <person name="Martin F."/>
        </authorList>
    </citation>
    <scope>NUCLEOTIDE SEQUENCE [LARGE SCALE GENOMIC DNA]</scope>
    <source>
        <strain evidence="5">DAOM 181602 / DAOM 197198 / MUCL 43194</strain>
        <strain evidence="4">DAOM 197198</strain>
    </source>
</reference>
<dbReference type="InterPro" id="IPR013126">
    <property type="entry name" value="Hsp_70_fam"/>
</dbReference>
<dbReference type="Gene3D" id="3.30.420.40">
    <property type="match status" value="2"/>
</dbReference>
<keyword evidence="2" id="KW-0067">ATP-binding</keyword>
<evidence type="ECO:0000313" key="5">
    <source>
        <dbReference type="Proteomes" id="UP000018888"/>
    </source>
</evidence>
<keyword evidence="5" id="KW-1185">Reference proteome</keyword>
<dbReference type="CDD" id="cd10229">
    <property type="entry name" value="ASKHA_NBD_HSP70_HSPA12"/>
    <property type="match status" value="1"/>
</dbReference>
<dbReference type="SUPFAM" id="SSF53067">
    <property type="entry name" value="Actin-like ATPase domain"/>
    <property type="match status" value="2"/>
</dbReference>
<proteinExistence type="predicted"/>
<dbReference type="eggNOG" id="KOG0101">
    <property type="taxonomic scope" value="Eukaryota"/>
</dbReference>
<reference evidence="3" key="2">
    <citation type="submission" date="2013-07" db="EMBL/GenBank/DDBJ databases">
        <title>The genome of an arbuscular mycorrhizal fungus provides insights into the evolution of the oldest plant symbiosis.</title>
        <authorList>
            <consortium name="DOE Joint Genome Institute"/>
            <person name="Tisserant E."/>
            <person name="Malbreil M."/>
            <person name="Kuo A."/>
            <person name="Kohler A."/>
            <person name="Symeonidi A."/>
            <person name="Balestrini R."/>
            <person name="Charron P."/>
            <person name="Duensing N."/>
            <person name="Frei-dit-Frey N."/>
            <person name="Gianinazzi-Pearson V."/>
            <person name="Gilbert B."/>
            <person name="Handa Y."/>
            <person name="Hijri M."/>
            <person name="Kaul R."/>
            <person name="Kawaguchi M."/>
            <person name="Krajinski F."/>
            <person name="Lammers P."/>
            <person name="Lapierre D."/>
            <person name="Masclaux F.G."/>
            <person name="Murat C."/>
            <person name="Morin E."/>
            <person name="Ndikumana S."/>
            <person name="Pagni M."/>
            <person name="Petitpierre D."/>
            <person name="Requena N."/>
            <person name="Rosikiewicz P."/>
            <person name="Riley R."/>
            <person name="Saito K."/>
            <person name="San Clemente H."/>
            <person name="Shapiro H."/>
            <person name="van Tuinen D."/>
            <person name="Becard G."/>
            <person name="Bonfante P."/>
            <person name="Paszkowski U."/>
            <person name="Shachar-Hill Y."/>
            <person name="Young J.P."/>
            <person name="Sanders I.R."/>
            <person name="Henrissat B."/>
            <person name="Rensing S.A."/>
            <person name="Grigoriev I.V."/>
            <person name="Corradi N."/>
            <person name="Roux C."/>
            <person name="Martin F."/>
        </authorList>
    </citation>
    <scope>NUCLEOTIDE SEQUENCE</scope>
    <source>
        <strain evidence="3">DAOM 197198</strain>
    </source>
</reference>
<accession>U9URM9</accession>
<dbReference type="STRING" id="747089.U9URM9"/>
<evidence type="ECO:0000256" key="2">
    <source>
        <dbReference type="ARBA" id="ARBA00022840"/>
    </source>
</evidence>
<dbReference type="EMBL" id="KI275064">
    <property type="protein sequence ID" value="ESA23054.1"/>
    <property type="molecule type" value="Genomic_DNA"/>
</dbReference>
<dbReference type="EMBL" id="AUPC02000247">
    <property type="protein sequence ID" value="POG64177.1"/>
    <property type="molecule type" value="Genomic_DNA"/>
</dbReference>
<dbReference type="PANTHER" id="PTHR14187">
    <property type="entry name" value="ALPHA KINASE/ELONGATION FACTOR 2 KINASE"/>
    <property type="match status" value="1"/>
</dbReference>
<dbReference type="VEuPathDB" id="FungiDB:RhiirFUN_008444"/>
<evidence type="ECO:0000313" key="3">
    <source>
        <dbReference type="EMBL" id="ESA23054.1"/>
    </source>
</evidence>
<protein>
    <submittedName>
        <fullName evidence="3">Uncharacterized protein</fullName>
    </submittedName>
</protein>
<dbReference type="AlphaFoldDB" id="U9URM9"/>
<dbReference type="Pfam" id="PF00012">
    <property type="entry name" value="HSP70"/>
    <property type="match status" value="1"/>
</dbReference>
<name>U9URM9_RHIID</name>
<evidence type="ECO:0000313" key="4">
    <source>
        <dbReference type="EMBL" id="POG64177.1"/>
    </source>
</evidence>
<gene>
    <name evidence="4" type="ORF">GLOIN_2v1678329</name>
    <name evidence="3" type="ORF">GLOINDRAFT_342372</name>
</gene>
<dbReference type="Gene3D" id="3.90.640.10">
    <property type="entry name" value="Actin, Chain A, domain 4"/>
    <property type="match status" value="1"/>
</dbReference>
<dbReference type="GO" id="GO:0005524">
    <property type="term" value="F:ATP binding"/>
    <property type="evidence" value="ECO:0007669"/>
    <property type="project" value="UniProtKB-KW"/>
</dbReference>
<keyword evidence="1" id="KW-0547">Nucleotide-binding</keyword>
<dbReference type="GO" id="GO:0140662">
    <property type="term" value="F:ATP-dependent protein folding chaperone"/>
    <property type="evidence" value="ECO:0007669"/>
    <property type="project" value="InterPro"/>
</dbReference>
<dbReference type="InterPro" id="IPR043129">
    <property type="entry name" value="ATPase_NBD"/>
</dbReference>
<dbReference type="SMR" id="U9URM9"/>
<dbReference type="Proteomes" id="UP000018888">
    <property type="component" value="Unassembled WGS sequence"/>
</dbReference>
<sequence length="619" mass="70918">MMSNNEDDIIRKMLQNDDDEIRIIRNLMQDDDDDDEHIPIMRPMLPDDDDDDENKDIRVVAAIDFGTTFSGFAYAYKSTPSKIFIHKKWQNYIGYFKTPTVLKYNGSFNAMDWGYSALAEQPEKQNNKKKKKNKKKQSITTHIAERFKLHLCKMENKDKDKIYLPKGLNFKTAITDYLRKMGEVMKETLNDSGTEVDFFKQVLLIMTVPAEFDNQRIGVMRECAFNAGLIQHKNSPHLKFTTEPEAAAVNCMDILKELGVGVDKSFMVVDCGGGTVDLTTRKLLEGNKLGEKIKRKGGYCGGSFVDDEFIEFISRKVGHSAIKLLKENNYGQLQYIVQEFCRRIKFPFTGKEADFKPFNLDLEDLCPVIKQYVKGSERNEMEEEEWTIELKFGDIKNMFDVVIKKILDLISEHLDESNEEVSAMLLVGGFSESKYLREKVKEKFNSRVKISFPDSPATAIVEGAVQYGLNRDVIATRVLKWTYGTDVARMWKSGDPDDRKIPNDGFMGMGDRIIEFSRLVKCGEEIPVNAAIPRIFTPGHVFQRFMGLDIYITDKEDADFCDSDGVKPLGNWVIDLPITFSPRPILFFLIFGEIEISAIAVNLETGRKHETTFKFDEDF</sequence>
<dbReference type="PANTHER" id="PTHR14187:SF5">
    <property type="entry name" value="HEAT SHOCK 70 KDA PROTEIN 12A"/>
    <property type="match status" value="1"/>
</dbReference>
<dbReference type="HOGENOM" id="CLU_009958_7_1_1"/>
<reference evidence="4 5" key="3">
    <citation type="journal article" date="2018" name="New Phytol.">
        <title>High intraspecific genome diversity in the model arbuscular mycorrhizal symbiont Rhizophagus irregularis.</title>
        <authorList>
            <person name="Chen E.C.H."/>
            <person name="Morin E."/>
            <person name="Beaudet D."/>
            <person name="Noel J."/>
            <person name="Yildirir G."/>
            <person name="Ndikumana S."/>
            <person name="Charron P."/>
            <person name="St-Onge C."/>
            <person name="Giorgi J."/>
            <person name="Kruger M."/>
            <person name="Marton T."/>
            <person name="Ropars J."/>
            <person name="Grigoriev I.V."/>
            <person name="Hainaut M."/>
            <person name="Henrissat B."/>
            <person name="Roux C."/>
            <person name="Martin F."/>
            <person name="Corradi N."/>
        </authorList>
    </citation>
    <scope>NUCLEOTIDE SEQUENCE [LARGE SCALE GENOMIC DNA]</scope>
    <source>
        <strain evidence="5">DAOM 181602 / DAOM 197198 / MUCL 43194</strain>
        <strain evidence="4">DAOM 197198</strain>
    </source>
</reference>
<evidence type="ECO:0000256" key="1">
    <source>
        <dbReference type="ARBA" id="ARBA00022741"/>
    </source>
</evidence>